<dbReference type="AlphaFoldDB" id="A0A821CPN9"/>
<organism evidence="1 2">
    <name type="scientific">Rotaria magnacalcarata</name>
    <dbReference type="NCBI Taxonomy" id="392030"/>
    <lineage>
        <taxon>Eukaryota</taxon>
        <taxon>Metazoa</taxon>
        <taxon>Spiralia</taxon>
        <taxon>Gnathifera</taxon>
        <taxon>Rotifera</taxon>
        <taxon>Eurotatoria</taxon>
        <taxon>Bdelloidea</taxon>
        <taxon>Philodinida</taxon>
        <taxon>Philodinidae</taxon>
        <taxon>Rotaria</taxon>
    </lineage>
</organism>
<dbReference type="EMBL" id="CAJOBG010073757">
    <property type="protein sequence ID" value="CAF4605008.1"/>
    <property type="molecule type" value="Genomic_DNA"/>
</dbReference>
<evidence type="ECO:0000313" key="1">
    <source>
        <dbReference type="EMBL" id="CAF4605008.1"/>
    </source>
</evidence>
<accession>A0A821CPN9</accession>
<proteinExistence type="predicted"/>
<dbReference type="Proteomes" id="UP000663866">
    <property type="component" value="Unassembled WGS sequence"/>
</dbReference>
<sequence>IAKDGQNLNYAQIQSSATSAQLIYNLVSNRLSTTNQSTSSTNSRKRAQ</sequence>
<feature type="non-terminal residue" evidence="1">
    <location>
        <position position="1"/>
    </location>
</feature>
<name>A0A821CPN9_9BILA</name>
<reference evidence="1" key="1">
    <citation type="submission" date="2021-02" db="EMBL/GenBank/DDBJ databases">
        <authorList>
            <person name="Nowell W R."/>
        </authorList>
    </citation>
    <scope>NUCLEOTIDE SEQUENCE</scope>
</reference>
<keyword evidence="2" id="KW-1185">Reference proteome</keyword>
<evidence type="ECO:0000313" key="2">
    <source>
        <dbReference type="Proteomes" id="UP000663866"/>
    </source>
</evidence>
<gene>
    <name evidence="1" type="ORF">OVN521_LOCUS45324</name>
</gene>
<comment type="caution">
    <text evidence="1">The sequence shown here is derived from an EMBL/GenBank/DDBJ whole genome shotgun (WGS) entry which is preliminary data.</text>
</comment>
<protein>
    <submittedName>
        <fullName evidence="1">Uncharacterized protein</fullName>
    </submittedName>
</protein>